<dbReference type="PANTHER" id="PTHR42711:SF5">
    <property type="entry name" value="ABC TRANSPORTER ATP-BINDING PROTEIN NATA"/>
    <property type="match status" value="1"/>
</dbReference>
<keyword evidence="5 8" id="KW-0067">ATP-binding</keyword>
<keyword evidence="9" id="KW-1185">Reference proteome</keyword>
<evidence type="ECO:0000256" key="3">
    <source>
        <dbReference type="ARBA" id="ARBA00022448"/>
    </source>
</evidence>
<evidence type="ECO:0000256" key="4">
    <source>
        <dbReference type="ARBA" id="ARBA00022741"/>
    </source>
</evidence>
<gene>
    <name evidence="8" type="ORF">EDD31_1608</name>
</gene>
<evidence type="ECO:0000259" key="7">
    <source>
        <dbReference type="PROSITE" id="PS50893"/>
    </source>
</evidence>
<dbReference type="AlphaFoldDB" id="A0A3N2BDD0"/>
<name>A0A3N2BDD0_9MICO</name>
<evidence type="ECO:0000256" key="2">
    <source>
        <dbReference type="ARBA" id="ARBA00005417"/>
    </source>
</evidence>
<proteinExistence type="inferred from homology"/>
<comment type="caution">
    <text evidence="8">The sequence shown here is derived from an EMBL/GenBank/DDBJ whole genome shotgun (WGS) entry which is preliminary data.</text>
</comment>
<feature type="domain" description="ABC transporter" evidence="7">
    <location>
        <begin position="6"/>
        <end position="242"/>
    </location>
</feature>
<reference evidence="8 9" key="1">
    <citation type="submission" date="2018-11" db="EMBL/GenBank/DDBJ databases">
        <title>Sequencing the genomes of 1000 actinobacteria strains.</title>
        <authorList>
            <person name="Klenk H.-P."/>
        </authorList>
    </citation>
    <scope>NUCLEOTIDE SEQUENCE [LARGE SCALE GENOMIC DNA]</scope>
    <source>
        <strain evidence="8 9">DSM 11294</strain>
    </source>
</reference>
<dbReference type="InterPro" id="IPR003593">
    <property type="entry name" value="AAA+_ATPase"/>
</dbReference>
<dbReference type="InterPro" id="IPR027417">
    <property type="entry name" value="P-loop_NTPase"/>
</dbReference>
<protein>
    <submittedName>
        <fullName evidence="8">ABC-2 type transport system ATP-binding protein</fullName>
    </submittedName>
</protein>
<dbReference type="GO" id="GO:0005886">
    <property type="term" value="C:plasma membrane"/>
    <property type="evidence" value="ECO:0007669"/>
    <property type="project" value="UniProtKB-SubCell"/>
</dbReference>
<evidence type="ECO:0000256" key="5">
    <source>
        <dbReference type="ARBA" id="ARBA00022840"/>
    </source>
</evidence>
<comment type="subcellular location">
    <subcellularLocation>
        <location evidence="1">Cell membrane</location>
        <topology evidence="1">Peripheral membrane protein</topology>
    </subcellularLocation>
</comment>
<dbReference type="PROSITE" id="PS50893">
    <property type="entry name" value="ABC_TRANSPORTER_2"/>
    <property type="match status" value="1"/>
</dbReference>
<dbReference type="InterPro" id="IPR050763">
    <property type="entry name" value="ABC_transporter_ATP-binding"/>
</dbReference>
<comment type="similarity">
    <text evidence="2">Belongs to the ABC transporter superfamily.</text>
</comment>
<keyword evidence="4" id="KW-0547">Nucleotide-binding</keyword>
<dbReference type="SMART" id="SM00382">
    <property type="entry name" value="AAA"/>
    <property type="match status" value="1"/>
</dbReference>
<sequence length="326" mass="34604">MSTPALALEGLTRTFTRRRSAPRTALDAIDLVLPAGGVHGLLGPNGAGKTTLCRTVSTVLLPSAGRAAVLGHDVVADAAWVRREIGIVFGGDRGLYERLTAEENLHFWSAMHGLRGRAARRRSAELLERLGLAGRARERVETFSRGMKQRLHLARGLVADPSVLLLDEPTVGMDPVSAHDFRGLIGQLRSEGRTILLTTHDMAEAEAVCDTVTFVDRGRIVGAGTPSDVRRLLERGQRIRVYGIDASALAVLEEALVGAAPEDAVSLEYEEGAGSVLLTVTGGEETVAQVLMAIVQAGHTAITAAPLSLEEVYLGLLGAGDRGMQL</sequence>
<accession>A0A3N2BDD0</accession>
<evidence type="ECO:0000256" key="6">
    <source>
        <dbReference type="ARBA" id="ARBA00023251"/>
    </source>
</evidence>
<dbReference type="Proteomes" id="UP000280668">
    <property type="component" value="Unassembled WGS sequence"/>
</dbReference>
<evidence type="ECO:0000313" key="8">
    <source>
        <dbReference type="EMBL" id="ROR73235.1"/>
    </source>
</evidence>
<dbReference type="GO" id="GO:0046677">
    <property type="term" value="P:response to antibiotic"/>
    <property type="evidence" value="ECO:0007669"/>
    <property type="project" value="UniProtKB-KW"/>
</dbReference>
<dbReference type="EMBL" id="RKHK01000001">
    <property type="protein sequence ID" value="ROR73235.1"/>
    <property type="molecule type" value="Genomic_DNA"/>
</dbReference>
<dbReference type="Gene3D" id="3.40.50.300">
    <property type="entry name" value="P-loop containing nucleotide triphosphate hydrolases"/>
    <property type="match status" value="1"/>
</dbReference>
<dbReference type="GO" id="GO:0016887">
    <property type="term" value="F:ATP hydrolysis activity"/>
    <property type="evidence" value="ECO:0007669"/>
    <property type="project" value="InterPro"/>
</dbReference>
<dbReference type="GO" id="GO:0005524">
    <property type="term" value="F:ATP binding"/>
    <property type="evidence" value="ECO:0007669"/>
    <property type="project" value="UniProtKB-KW"/>
</dbReference>
<organism evidence="8 9">
    <name type="scientific">Bogoriella caseilytica</name>
    <dbReference type="NCBI Taxonomy" id="56055"/>
    <lineage>
        <taxon>Bacteria</taxon>
        <taxon>Bacillati</taxon>
        <taxon>Actinomycetota</taxon>
        <taxon>Actinomycetes</taxon>
        <taxon>Micrococcales</taxon>
        <taxon>Bogoriellaceae</taxon>
        <taxon>Bogoriella</taxon>
    </lineage>
</organism>
<dbReference type="RefSeq" id="WP_170163243.1">
    <property type="nucleotide sequence ID" value="NZ_RKHK01000001.1"/>
</dbReference>
<dbReference type="PANTHER" id="PTHR42711">
    <property type="entry name" value="ABC TRANSPORTER ATP-BINDING PROTEIN"/>
    <property type="match status" value="1"/>
</dbReference>
<keyword evidence="3" id="KW-0813">Transport</keyword>
<keyword evidence="6" id="KW-0046">Antibiotic resistance</keyword>
<dbReference type="SUPFAM" id="SSF52540">
    <property type="entry name" value="P-loop containing nucleoside triphosphate hydrolases"/>
    <property type="match status" value="1"/>
</dbReference>
<dbReference type="InterPro" id="IPR003439">
    <property type="entry name" value="ABC_transporter-like_ATP-bd"/>
</dbReference>
<dbReference type="CDD" id="cd03230">
    <property type="entry name" value="ABC_DR_subfamily_A"/>
    <property type="match status" value="1"/>
</dbReference>
<evidence type="ECO:0000313" key="9">
    <source>
        <dbReference type="Proteomes" id="UP000280668"/>
    </source>
</evidence>
<dbReference type="Pfam" id="PF00005">
    <property type="entry name" value="ABC_tran"/>
    <property type="match status" value="1"/>
</dbReference>
<evidence type="ECO:0000256" key="1">
    <source>
        <dbReference type="ARBA" id="ARBA00004202"/>
    </source>
</evidence>